<evidence type="ECO:0000256" key="1">
    <source>
        <dbReference type="SAM" id="Phobius"/>
    </source>
</evidence>
<reference evidence="3 5" key="2">
    <citation type="submission" date="2017-03" db="EMBL/GenBank/DDBJ databases">
        <title>Complete sequence of Clostridium formicaceticum DSM 92.</title>
        <authorList>
            <person name="Poehlein A."/>
            <person name="Karl M."/>
            <person name="Bengelsdorf F.R."/>
            <person name="Duerre P."/>
            <person name="Daniel R."/>
        </authorList>
    </citation>
    <scope>NUCLEOTIDE SEQUENCE [LARGE SCALE GENOMIC DNA]</scope>
    <source>
        <strain evidence="3 5">DSM 92</strain>
    </source>
</reference>
<dbReference type="InterPro" id="IPR024623">
    <property type="entry name" value="YtxH"/>
</dbReference>
<sequence>MNLKNAQKKVKELRLLLDPKAAAKAKKEERKRVMKKGLALGTFFGGLAGIFLAPDSGENTRRKTKEELEKIKENLQTNITEGKEKLGVNFEEGKEKIVELYEDKKEVISQTFSTLKEKIKPHIEPNIVEEEELDIEEEDELAKEEA</sequence>
<evidence type="ECO:0000313" key="5">
    <source>
        <dbReference type="Proteomes" id="UP000192478"/>
    </source>
</evidence>
<dbReference type="AlphaFoldDB" id="A0AAC9RIL8"/>
<dbReference type="SUPFAM" id="SSF58113">
    <property type="entry name" value="Apolipoprotein A-I"/>
    <property type="match status" value="1"/>
</dbReference>
<dbReference type="RefSeq" id="WP_070967040.1">
    <property type="nucleotide sequence ID" value="NZ_CP017603.1"/>
</dbReference>
<organism evidence="3 5">
    <name type="scientific">Clostridium formicaceticum</name>
    <dbReference type="NCBI Taxonomy" id="1497"/>
    <lineage>
        <taxon>Bacteria</taxon>
        <taxon>Bacillati</taxon>
        <taxon>Bacillota</taxon>
        <taxon>Clostridia</taxon>
        <taxon>Eubacteriales</taxon>
        <taxon>Clostridiaceae</taxon>
        <taxon>Clostridium</taxon>
    </lineage>
</organism>
<evidence type="ECO:0000313" key="4">
    <source>
        <dbReference type="Proteomes" id="UP000177894"/>
    </source>
</evidence>
<keyword evidence="1" id="KW-1133">Transmembrane helix</keyword>
<dbReference type="Proteomes" id="UP000192478">
    <property type="component" value="Chromosome"/>
</dbReference>
<keyword evidence="1" id="KW-0472">Membrane</keyword>
<name>A0AAC9RIL8_9CLOT</name>
<dbReference type="PANTHER" id="PTHR35792">
    <property type="entry name" value="GENERAL STRESS PROTEIN"/>
    <property type="match status" value="1"/>
</dbReference>
<proteinExistence type="predicted"/>
<dbReference type="EMBL" id="CP017603">
    <property type="protein sequence ID" value="AOY76101.1"/>
    <property type="molecule type" value="Genomic_DNA"/>
</dbReference>
<dbReference type="KEGG" id="cfm:BJL90_09430"/>
<dbReference type="Gene3D" id="6.10.250.2890">
    <property type="match status" value="1"/>
</dbReference>
<evidence type="ECO:0000313" key="2">
    <source>
        <dbReference type="EMBL" id="AOY76101.1"/>
    </source>
</evidence>
<dbReference type="PANTHER" id="PTHR35792:SF2">
    <property type="entry name" value="GENERAL STRESS PROTEIN"/>
    <property type="match status" value="1"/>
</dbReference>
<gene>
    <name evidence="2" type="ORF">BJL90_09430</name>
    <name evidence="3" type="ORF">CLFO_07890</name>
</gene>
<protein>
    <submittedName>
        <fullName evidence="3">YtxH-like protein</fullName>
    </submittedName>
</protein>
<dbReference type="InterPro" id="IPR052928">
    <property type="entry name" value="Desiccation-related_membrane"/>
</dbReference>
<dbReference type="Proteomes" id="UP000177894">
    <property type="component" value="Chromosome"/>
</dbReference>
<dbReference type="Pfam" id="PF12732">
    <property type="entry name" value="YtxH"/>
    <property type="match status" value="1"/>
</dbReference>
<feature type="transmembrane region" description="Helical" evidence="1">
    <location>
        <begin position="37"/>
        <end position="54"/>
    </location>
</feature>
<reference evidence="2 4" key="1">
    <citation type="submission" date="2016-10" db="EMBL/GenBank/DDBJ databases">
        <title>Complete Genome Sequence of Acetogen Clostridium formicoaceticum ATCC 27076.</title>
        <authorList>
            <person name="Bao T."/>
            <person name="Cheng C."/>
            <person name="Zhao J."/>
            <person name="Yang S.-T."/>
            <person name="Wang J."/>
            <person name="Wang M."/>
        </authorList>
    </citation>
    <scope>NUCLEOTIDE SEQUENCE [LARGE SCALE GENOMIC DNA]</scope>
    <source>
        <strain evidence="2 4">ATCC 27076</strain>
    </source>
</reference>
<evidence type="ECO:0000313" key="3">
    <source>
        <dbReference type="EMBL" id="ARE86467.1"/>
    </source>
</evidence>
<keyword evidence="1" id="KW-0812">Transmembrane</keyword>
<dbReference type="EMBL" id="CP020559">
    <property type="protein sequence ID" value="ARE86467.1"/>
    <property type="molecule type" value="Genomic_DNA"/>
</dbReference>
<keyword evidence="4" id="KW-1185">Reference proteome</keyword>
<accession>A0AAC9RIL8</accession>